<dbReference type="EMBL" id="BEZZ01129718">
    <property type="protein sequence ID" value="GCC44148.1"/>
    <property type="molecule type" value="Genomic_DNA"/>
</dbReference>
<evidence type="ECO:0000313" key="2">
    <source>
        <dbReference type="EMBL" id="GCC44148.1"/>
    </source>
</evidence>
<proteinExistence type="predicted"/>
<reference evidence="2 3" key="1">
    <citation type="journal article" date="2018" name="Nat. Ecol. Evol.">
        <title>Shark genomes provide insights into elasmobranch evolution and the origin of vertebrates.</title>
        <authorList>
            <person name="Hara Y"/>
            <person name="Yamaguchi K"/>
            <person name="Onimaru K"/>
            <person name="Kadota M"/>
            <person name="Koyanagi M"/>
            <person name="Keeley SD"/>
            <person name="Tatsumi K"/>
            <person name="Tanaka K"/>
            <person name="Motone F"/>
            <person name="Kageyama Y"/>
            <person name="Nozu R"/>
            <person name="Adachi N"/>
            <person name="Nishimura O"/>
            <person name="Nakagawa R"/>
            <person name="Tanegashima C"/>
            <person name="Kiyatake I"/>
            <person name="Matsumoto R"/>
            <person name="Murakumo K"/>
            <person name="Nishida K"/>
            <person name="Terakita A"/>
            <person name="Kuratani S"/>
            <person name="Sato K"/>
            <person name="Hyodo S Kuraku.S."/>
        </authorList>
    </citation>
    <scope>NUCLEOTIDE SEQUENCE [LARGE SCALE GENOMIC DNA]</scope>
</reference>
<dbReference type="AlphaFoldDB" id="A0A401TNI3"/>
<gene>
    <name evidence="2" type="ORF">chiPu_0028344</name>
</gene>
<feature type="compositionally biased region" description="Polar residues" evidence="1">
    <location>
        <begin position="118"/>
        <end position="138"/>
    </location>
</feature>
<evidence type="ECO:0000256" key="1">
    <source>
        <dbReference type="SAM" id="MobiDB-lite"/>
    </source>
</evidence>
<feature type="compositionally biased region" description="Polar residues" evidence="1">
    <location>
        <begin position="96"/>
        <end position="106"/>
    </location>
</feature>
<evidence type="ECO:0000313" key="3">
    <source>
        <dbReference type="Proteomes" id="UP000287033"/>
    </source>
</evidence>
<organism evidence="2 3">
    <name type="scientific">Chiloscyllium punctatum</name>
    <name type="common">Brownbanded bambooshark</name>
    <name type="synonym">Hemiscyllium punctatum</name>
    <dbReference type="NCBI Taxonomy" id="137246"/>
    <lineage>
        <taxon>Eukaryota</taxon>
        <taxon>Metazoa</taxon>
        <taxon>Chordata</taxon>
        <taxon>Craniata</taxon>
        <taxon>Vertebrata</taxon>
        <taxon>Chondrichthyes</taxon>
        <taxon>Elasmobranchii</taxon>
        <taxon>Galeomorphii</taxon>
        <taxon>Galeoidea</taxon>
        <taxon>Orectolobiformes</taxon>
        <taxon>Hemiscylliidae</taxon>
        <taxon>Chiloscyllium</taxon>
    </lineage>
</organism>
<protein>
    <submittedName>
        <fullName evidence="2">Uncharacterized protein</fullName>
    </submittedName>
</protein>
<name>A0A401TNI3_CHIPU</name>
<dbReference type="Proteomes" id="UP000287033">
    <property type="component" value="Unassembled WGS sequence"/>
</dbReference>
<feature type="non-terminal residue" evidence="2">
    <location>
        <position position="199"/>
    </location>
</feature>
<sequence>MGYMFGCLEKFKEVDKGHQSPKTKNRSQQSSEAGGPSAPADSPYTSPPPYSTQYPILATPTSDSHSQVDEIAALGSSRLQGRDAAQDAAAAALQHQPETSQASQGPSARLAGSDATVPDSSSEAAVSLSTDGATNRQGSHFGMTLRSQDTTKYSTQFPRTMIGDVLFDKRWTHAEVCAMLQDARDPIKHPASFYGCLIQ</sequence>
<comment type="caution">
    <text evidence="2">The sequence shown here is derived from an EMBL/GenBank/DDBJ whole genome shotgun (WGS) entry which is preliminary data.</text>
</comment>
<accession>A0A401TNI3</accession>
<feature type="region of interest" description="Disordered" evidence="1">
    <location>
        <begin position="11"/>
        <end position="141"/>
    </location>
</feature>
<keyword evidence="3" id="KW-1185">Reference proteome</keyword>